<evidence type="ECO:0008006" key="3">
    <source>
        <dbReference type="Google" id="ProtNLM"/>
    </source>
</evidence>
<evidence type="ECO:0000313" key="1">
    <source>
        <dbReference type="EMBL" id="PYI51359.1"/>
    </source>
</evidence>
<dbReference type="RefSeq" id="WP_110842871.1">
    <property type="nucleotide sequence ID" value="NZ_QJVJ01000013.1"/>
</dbReference>
<accession>A0A2V5JX10</accession>
<reference evidence="1 2" key="1">
    <citation type="submission" date="2018-05" db="EMBL/GenBank/DDBJ databases">
        <title>Paenibacillus flagellatus sp. nov., isolated from selenium mineral soil.</title>
        <authorList>
            <person name="Dai X."/>
        </authorList>
    </citation>
    <scope>NUCLEOTIDE SEQUENCE [LARGE SCALE GENOMIC DNA]</scope>
    <source>
        <strain evidence="1 2">DXL2</strain>
    </source>
</reference>
<gene>
    <name evidence="1" type="ORF">DLM86_25370</name>
</gene>
<comment type="caution">
    <text evidence="1">The sequence shown here is derived from an EMBL/GenBank/DDBJ whole genome shotgun (WGS) entry which is preliminary data.</text>
</comment>
<dbReference type="AlphaFoldDB" id="A0A2V5JX10"/>
<protein>
    <recommendedName>
        <fullName evidence="3">N-acetyltransferase domain-containing protein</fullName>
    </recommendedName>
</protein>
<evidence type="ECO:0000313" key="2">
    <source>
        <dbReference type="Proteomes" id="UP000247476"/>
    </source>
</evidence>
<name>A0A2V5JX10_9BACL</name>
<dbReference type="Proteomes" id="UP000247476">
    <property type="component" value="Unassembled WGS sequence"/>
</dbReference>
<keyword evidence="2" id="KW-1185">Reference proteome</keyword>
<dbReference type="OrthoDB" id="2653709at2"/>
<proteinExistence type="predicted"/>
<organism evidence="1 2">
    <name type="scientific">Paenibacillus flagellatus</name>
    <dbReference type="NCBI Taxonomy" id="2211139"/>
    <lineage>
        <taxon>Bacteria</taxon>
        <taxon>Bacillati</taxon>
        <taxon>Bacillota</taxon>
        <taxon>Bacilli</taxon>
        <taxon>Bacillales</taxon>
        <taxon>Paenibacillaceae</taxon>
        <taxon>Paenibacillus</taxon>
    </lineage>
</organism>
<dbReference type="EMBL" id="QJVJ01000013">
    <property type="protein sequence ID" value="PYI51359.1"/>
    <property type="molecule type" value="Genomic_DNA"/>
</dbReference>
<sequence length="172" mass="19481">MSYVYRSCELEMDHEAYVTFLLRHDAELNLPYSFAMKLGFLSSPLFLGKAMLVFHEESYDLAGAAGFVYGTGPRDYEDRDVCQVEVVIVRREYRRPTLFVEGLRALVAEMKAGNPDVRQVQFWTSPAHAGLERLFAKLAALPGATRSVVNDRAFYTVPFRELEAYAGRLRAG</sequence>